<comment type="caution">
    <text evidence="3">The sequence shown here is derived from an EMBL/GenBank/DDBJ whole genome shotgun (WGS) entry which is preliminary data.</text>
</comment>
<feature type="region of interest" description="Disordered" evidence="1">
    <location>
        <begin position="1191"/>
        <end position="1255"/>
    </location>
</feature>
<feature type="region of interest" description="Disordered" evidence="1">
    <location>
        <begin position="1017"/>
        <end position="1044"/>
    </location>
</feature>
<proteinExistence type="predicted"/>
<feature type="compositionally biased region" description="Low complexity" evidence="1">
    <location>
        <begin position="650"/>
        <end position="660"/>
    </location>
</feature>
<feature type="compositionally biased region" description="Polar residues" evidence="1">
    <location>
        <begin position="1724"/>
        <end position="1743"/>
    </location>
</feature>
<keyword evidence="2" id="KW-1133">Transmembrane helix</keyword>
<feature type="transmembrane region" description="Helical" evidence="2">
    <location>
        <begin position="2983"/>
        <end position="3000"/>
    </location>
</feature>
<evidence type="ECO:0000313" key="4">
    <source>
        <dbReference type="Proteomes" id="UP000187455"/>
    </source>
</evidence>
<feature type="compositionally biased region" description="Basic and acidic residues" evidence="1">
    <location>
        <begin position="900"/>
        <end position="909"/>
    </location>
</feature>
<feature type="region of interest" description="Disordered" evidence="1">
    <location>
        <begin position="464"/>
        <end position="495"/>
    </location>
</feature>
<feature type="compositionally biased region" description="Basic and acidic residues" evidence="1">
    <location>
        <begin position="776"/>
        <end position="797"/>
    </location>
</feature>
<reference evidence="3 4" key="1">
    <citation type="journal article" date="2016" name="Mol. Biol. Evol.">
        <title>Genome-Wide Survey of Gut Fungi (Harpellales) Reveals the First Horizontally Transferred Ubiquitin Gene from a Mosquito Host.</title>
        <authorList>
            <person name="Wang Y."/>
            <person name="White M.M."/>
            <person name="Kvist S."/>
            <person name="Moncalvo J.M."/>
        </authorList>
    </citation>
    <scope>NUCLEOTIDE SEQUENCE [LARGE SCALE GENOMIC DNA]</scope>
    <source>
        <strain evidence="3 4">ALG-7-W6</strain>
    </source>
</reference>
<feature type="compositionally biased region" description="Low complexity" evidence="1">
    <location>
        <begin position="2479"/>
        <end position="2493"/>
    </location>
</feature>
<evidence type="ECO:0000313" key="3">
    <source>
        <dbReference type="EMBL" id="OLY82006.1"/>
    </source>
</evidence>
<feature type="compositionally biased region" description="Polar residues" evidence="1">
    <location>
        <begin position="913"/>
        <end position="930"/>
    </location>
</feature>
<feature type="compositionally biased region" description="Polar residues" evidence="1">
    <location>
        <begin position="2585"/>
        <end position="2597"/>
    </location>
</feature>
<evidence type="ECO:0000256" key="1">
    <source>
        <dbReference type="SAM" id="MobiDB-lite"/>
    </source>
</evidence>
<feature type="compositionally biased region" description="Low complexity" evidence="1">
    <location>
        <begin position="628"/>
        <end position="642"/>
    </location>
</feature>
<feature type="compositionally biased region" description="Polar residues" evidence="1">
    <location>
        <begin position="986"/>
        <end position="999"/>
    </location>
</feature>
<feature type="region of interest" description="Disordered" evidence="1">
    <location>
        <begin position="776"/>
        <end position="799"/>
    </location>
</feature>
<feature type="compositionally biased region" description="Polar residues" evidence="1">
    <location>
        <begin position="2047"/>
        <end position="2061"/>
    </location>
</feature>
<sequence length="3245" mass="362665">MSNNNSDVPRSKDKVRINFQDSDPKKKRIYNEKNRPFVLINSVLEDSRIKDLDPNLAGLPQYSNSTQNEISNSVLINNQENSNQSEYISYLLGNQVSKAPGPDTNSDKFSETYKSSTKSFNSARSTQNTASTGQLAELGIFKVNSQYFSSVSSVPSAGSRLLPDSNLAYFPQRSSYSQNQTKSLNPPIKPLKMQTPQNEIISSVKSSSISKVQYSRPVNKDTIISGPRIFGESGSSKIENYRSSNENNQFLRHSKSKSNPINIISGKSYKPLPYIPARKRLSDGAPGSNTTVDNNKYSQNTDKSNIDPAPSQISDKMLTGVKNNVDIIHPTFFEQQPNFISQNFEQSKSIKIVSNESELGKNIEKNHSSSGSNPGNQEYPPSKILHNVTTQAYPQSSSSSDSFKSSFSQIHDPPIPSPASNQKESQPIHPTLENNSHPKLDDAVSRLSSQKIFLKQIDIQKSNISSTTSSLASTRSSKNRSKASSRKSHRILNPISIEETRRSSDFILQKSTAPEDIFNCNKIEPSKPSNVAYSSGSHSDHLSSKKNSNFIKHGSSSRKKTDEKSQNSKINIPIIAVNVKDTSENWEKNIATQTQLKTQSQVLKRSNSKSKKSIKSQVVSKTRGIIESNISKSSGSQSSKSLSNDERANKNSSSKPSSTSDEIIGITGQSLEETKKSKSDSIDRQVVSEKILHPPLDEGQFLLEKNNDFSNIQNLHVENNFIKAGTDKVDGQINSCNVSQIHSDFSIDKGPQSFIKNNSESINNNQKMLDSENEIPHAKLGGRDTSDVSYKHSDSENASKSINKLNKKANISIQHHALTNYDYTDSKNEIGSYKDQPPSIIESVTTDSISKVLADTSPYVNSPFYPAIGIEPVDLRVIKSPLLKYPDNIEMWVETTLEDRPSPIRDSSYDTRGFSQTSNLNSPNKTSQPSIDHVPITLKSHKTNAPSDNFEKAKVSDKSALSQKDDLDSNSKIENLGKNPIPQKYSEITSSKSQNQTLDPKTKKLIYNNTTKKSFKQSDLINLNSGDSPPSQSDDAQRSISAHNSTSIRNEIDVLNSPYLDIGITPISELKKWSKRSLFQRPPLGFNAQIMANTTDMLKYIVNASSSDAFDPNMSPLSDWESSSRTRQIWRYRLVRRAQRELLAMTSANEKLYNEKPVRDSLIMLGNSPIISNKGVFTDSQYSYFNSNGNRIIPKSDNNSKSSSNKHNTSTSFGSSSIYDFGSPSTSDNQSSAKKFKLSNGSTQQLSTNKPETGTKAISFNYGDKSSSIEKTNPVTEILPIARSTISSTSRYSYRSNGFNSIDESYSNLPNLVSPNRNKSYSIDSDFEIDNVYEKLEPFNNANSKASPYPYFKKPHKKIFFNKFNSNAKISRNSKDFSSNDYYSTSNKPKKSISKNHSTFSGSGNFSIDSTDNWWNQPIPRTLKSIRLNKSRKKSHNNAENNSAIPKNKLVYSFPSNHFFPEISKTSHDLQSIQPYYPKSGIKGRKLKRISLKKVINSFKRLRRLMNLPNLDSKFQGYSNSSLSKSIKNHFSNKKDNKMMFEPLPYYEDYSKVPKNNKFVPKAKTSFFENSGTNSNKNPSYDPMSISKPKVKGNLATVHPDRNNVISIQPVISYKKPQIPKKNVDLQNKNAPPITSPGTVESNGSNKGNNGAISFNTKPENSSKVPNNQFHMDQQNRLVKTSSNQVGRITGYQNLTTGLPAQGLEPIRYQQNSLDLNRYTNLPKTPSSLRYSSKVNATSSSNDGESEYYKKSSPSKPEASLNRQVQDHISPSPIELTRKPLPDFPNIDKDHFDLLSSIQTGSIIKDPKSQDINPFRLDKNGAKDMNFTRISPSRINPKDRGLTHPSYPGSEFDVNSPSKNLYKKLPEVSSILGPKQKSAFRDSISYPSPPLNNNVIGDKLQGLYSQKKITPNTNSYITGKNSHSFIDGLDPNFNSSKYQTVEKSQNLTENKFDTSNNTENFPRKDNTNKLVFQTNKIYRDDKLIPLIPNPGIQASKRPAPLSPNTAISATYDVPYNPENEVFKNNTILGNIRGRKSDGNNSSKRKFSQSGYHPYNSTQGHQFKSRNSDENQQILLSDINLNLNANQKDTSFWDKAKTKLNNIFHFSKPKKKGRPISTIGLLQGGVENNEIDNGNIPLETFDFNHNSDNFNVKISPRNSTSNKNDKDQKLSLVNKSNGNQNGIYNKPGLEGLNPNSNQIPFNQHSELFFPQNTPNIHYLPKGQSPNSLNSSVTDAEMLKMKKRYSDLAKVNVSNLIVPEMAPSLNSEKNSPSNYNQVVDSLSVNDSSHPFTKPHNSLDGSDNYLSSKISKHRYPVKNQMVQTSFTDTNPSSIDIPVYPKMNFNKPINNQKIMPKPPSIFSFKSQKSTNDYQRIQKVNKAKNRIEMPNFANYISNNENSANPNNADLNLFNMANPDFRMDYPNPDNYIQGGSLNPFRMPHYNPNNAWRYNLNQSNSNLNPNTLPNPNHNSKTESNSHFATNSNQANPPVTNNNNNAIGGKPEGSGIQNAPEVTNKPNGNGFFSNLFNMNNGQSLLNAASTKYSSLAPAATLLGLLGASGLLNSKKNEDQNNAESSSNQQSSGPNGSKPNDNSSNSKENTGSGFWKNLGKLLLGGLVILTLYIFNKIKSKERPLKGIFRIAPLPIGTWYFSTNSLKKRIFSVDFKSLFYSGVTKEEYTSKIPRNNLKRAETGISAASMTAEILGLNVEDILPNSNRIEYPDLDKILDNLGKAKFSKVSRFTRAPEIVLDSELYKIPGVEMVESTSIKFFSETSESSQTDSLVSNTKKDLEGRPSYIKSKMIFPEKKTKSISNELNLDGSLNEHHRNPIASRDTRNVSNKIFTMFPPFSHISNLAVEIILHSPQVSLGGFGSTWTFTKSLSLASPYSYIPILLKKTKNLKELVVRTLSSYNKDDITDEKIVKKLVNAGPAFDRLLCHSLNLVDMSQILVLIIGPIGIHYFKGSDMLQNSNAPSVLNDFPKPFGNNNLWFRLFLYPIHIFGFMLPDLISFNLESGSYLLIVFSSLSFLLIIYWIILKSDSDHPHGSSGDSFVYLFSNTFKNSNLEDGHGFKSDELDSLSRESLKVNIFSSDGSGWSRNVENMLSSKEFEYILSQEVTQYINEIKNENFTKQPTSNLNNKSITSVKTRDVCPSKSLFYDDYNVKKNSKKYEDHNEGLTSITYKSKIPFTDQPIKYSDSRDVVKDGKILASNLSRLIWRILSKVHLFVCGKSIKDKMLRRKAAFYLIQNIGM</sequence>
<gene>
    <name evidence="3" type="ORF">AYI68_g3881</name>
</gene>
<evidence type="ECO:0000256" key="2">
    <source>
        <dbReference type="SAM" id="Phobius"/>
    </source>
</evidence>
<keyword evidence="2" id="KW-0472">Membrane</keyword>
<feature type="region of interest" description="Disordered" evidence="1">
    <location>
        <begin position="1624"/>
        <end position="1671"/>
    </location>
</feature>
<feature type="compositionally biased region" description="Basic and acidic residues" evidence="1">
    <location>
        <begin position="949"/>
        <end position="971"/>
    </location>
</feature>
<name>A0A1R0GYP3_9FUNG</name>
<feature type="compositionally biased region" description="Polar residues" evidence="1">
    <location>
        <begin position="1213"/>
        <end position="1255"/>
    </location>
</feature>
<dbReference type="EMBL" id="LSSL01002003">
    <property type="protein sequence ID" value="OLY82006.1"/>
    <property type="molecule type" value="Genomic_DNA"/>
</dbReference>
<feature type="compositionally biased region" description="Polar residues" evidence="1">
    <location>
        <begin position="2151"/>
        <end position="2161"/>
    </location>
</feature>
<protein>
    <submittedName>
        <fullName evidence="3">Uncharacterized protein</fullName>
    </submittedName>
</protein>
<feature type="compositionally biased region" description="Low complexity" evidence="1">
    <location>
        <begin position="2572"/>
        <end position="2584"/>
    </location>
</feature>
<feature type="region of interest" description="Disordered" evidence="1">
    <location>
        <begin position="529"/>
        <end position="567"/>
    </location>
</feature>
<feature type="region of interest" description="Disordered" evidence="1">
    <location>
        <begin position="596"/>
        <end position="664"/>
    </location>
</feature>
<feature type="compositionally biased region" description="Polar residues" evidence="1">
    <location>
        <begin position="2170"/>
        <end position="2179"/>
    </location>
</feature>
<feature type="compositionally biased region" description="Polar residues" evidence="1">
    <location>
        <begin position="1636"/>
        <end position="1671"/>
    </location>
</feature>
<feature type="region of interest" description="Disordered" evidence="1">
    <location>
        <begin position="1724"/>
        <end position="1779"/>
    </location>
</feature>
<keyword evidence="4" id="KW-1185">Reference proteome</keyword>
<feature type="transmembrane region" description="Helical" evidence="2">
    <location>
        <begin position="3012"/>
        <end position="3031"/>
    </location>
</feature>
<feature type="compositionally biased region" description="Low complexity" evidence="1">
    <location>
        <begin position="2448"/>
        <end position="2467"/>
    </location>
</feature>
<feature type="compositionally biased region" description="Low complexity" evidence="1">
    <location>
        <begin position="1195"/>
        <end position="1212"/>
    </location>
</feature>
<feature type="region of interest" description="Disordered" evidence="1">
    <location>
        <begin position="2561"/>
        <end position="2597"/>
    </location>
</feature>
<organism evidence="3 4">
    <name type="scientific">Smittium mucronatum</name>
    <dbReference type="NCBI Taxonomy" id="133383"/>
    <lineage>
        <taxon>Eukaryota</taxon>
        <taxon>Fungi</taxon>
        <taxon>Fungi incertae sedis</taxon>
        <taxon>Zoopagomycota</taxon>
        <taxon>Kickxellomycotina</taxon>
        <taxon>Harpellomycetes</taxon>
        <taxon>Harpellales</taxon>
        <taxon>Legeriomycetaceae</taxon>
        <taxon>Smittium</taxon>
    </lineage>
</organism>
<feature type="region of interest" description="Disordered" evidence="1">
    <location>
        <begin position="900"/>
        <end position="1004"/>
    </location>
</feature>
<feature type="compositionally biased region" description="Low complexity" evidence="1">
    <location>
        <begin position="464"/>
        <end position="476"/>
    </location>
</feature>
<dbReference type="OrthoDB" id="10618422at2759"/>
<feature type="region of interest" description="Disordered" evidence="1">
    <location>
        <begin position="277"/>
        <end position="314"/>
    </location>
</feature>
<feature type="compositionally biased region" description="Polar residues" evidence="1">
    <location>
        <begin position="287"/>
        <end position="303"/>
    </location>
</feature>
<dbReference type="Proteomes" id="UP000187455">
    <property type="component" value="Unassembled WGS sequence"/>
</dbReference>
<feature type="region of interest" description="Disordered" evidence="1">
    <location>
        <begin position="362"/>
        <end position="440"/>
    </location>
</feature>
<feature type="region of interest" description="Disordered" evidence="1">
    <location>
        <begin position="2026"/>
        <end position="2068"/>
    </location>
</feature>
<feature type="compositionally biased region" description="Polar residues" evidence="1">
    <location>
        <begin position="2503"/>
        <end position="2514"/>
    </location>
</feature>
<feature type="region of interest" description="Disordered" evidence="1">
    <location>
        <begin position="2151"/>
        <end position="2179"/>
    </location>
</feature>
<keyword evidence="2" id="KW-0812">Transmembrane</keyword>
<feature type="region of interest" description="Disordered" evidence="1">
    <location>
        <begin position="1"/>
        <end position="27"/>
    </location>
</feature>
<feature type="region of interest" description="Disordered" evidence="1">
    <location>
        <begin position="2445"/>
        <end position="2514"/>
    </location>
</feature>
<accession>A0A1R0GYP3</accession>
<feature type="compositionally biased region" description="Polar residues" evidence="1">
    <location>
        <begin position="1377"/>
        <end position="1387"/>
    </location>
</feature>
<dbReference type="STRING" id="133383.A0A1R0GYP3"/>
<feature type="region of interest" description="Disordered" evidence="1">
    <location>
        <begin position="1377"/>
        <end position="1396"/>
    </location>
</feature>
<feature type="compositionally biased region" description="Low complexity" evidence="1">
    <location>
        <begin position="396"/>
        <end position="408"/>
    </location>
</feature>
<feature type="compositionally biased region" description="Basic residues" evidence="1">
    <location>
        <begin position="477"/>
        <end position="490"/>
    </location>
</feature>